<feature type="transmembrane region" description="Helical" evidence="8">
    <location>
        <begin position="232"/>
        <end position="250"/>
    </location>
</feature>
<keyword evidence="7 8" id="KW-0472">Membrane</keyword>
<accession>A0A1A7RA27</accession>
<evidence type="ECO:0000256" key="2">
    <source>
        <dbReference type="ARBA" id="ARBA00009142"/>
    </source>
</evidence>
<feature type="transmembrane region" description="Helical" evidence="8">
    <location>
        <begin position="73"/>
        <end position="95"/>
    </location>
</feature>
<keyword evidence="6 8" id="KW-1133">Transmembrane helix</keyword>
<dbReference type="STRING" id="1443941.A9J31_02145"/>
<feature type="transmembrane region" description="Helical" evidence="8">
    <location>
        <begin position="101"/>
        <end position="118"/>
    </location>
</feature>
<dbReference type="EMBL" id="LZDS01000012">
    <property type="protein sequence ID" value="OBX29115.1"/>
    <property type="molecule type" value="Genomic_DNA"/>
</dbReference>
<evidence type="ECO:0000256" key="8">
    <source>
        <dbReference type="RuleBase" id="RU363041"/>
    </source>
</evidence>
<comment type="subcellular location">
    <subcellularLocation>
        <location evidence="1 8">Cell membrane</location>
        <topology evidence="1 8">Multi-pass membrane protein</topology>
    </subcellularLocation>
</comment>
<feature type="transmembrane region" description="Helical" evidence="8">
    <location>
        <begin position="45"/>
        <end position="66"/>
    </location>
</feature>
<sequence>MDIEIILSLLFFAFFAGAIDAAVGGGGLIQIPAIMNAMPQLSPATVFGTNKLSSIFGTASASYSFLKKVKLRWKLLAVIAICAFVASFAGAACVSMVPKEILRPFVLVMLIVIAIYTFTKKQFGQVHVRQELTPKILVLAAVGSLAIGFYDGIFGPGTGSFFIFFFIRYLQADFLHASALSKVANLTTNLAALSFFAPAGHVLFAIGAMMAVANILGSIVGVRAALKYGSGFIRILFLILVSILIVRLGYQTFTGQA</sequence>
<dbReference type="Pfam" id="PF01925">
    <property type="entry name" value="TauE"/>
    <property type="match status" value="1"/>
</dbReference>
<evidence type="ECO:0000256" key="4">
    <source>
        <dbReference type="ARBA" id="ARBA00022475"/>
    </source>
</evidence>
<comment type="caution">
    <text evidence="9">The sequence shown here is derived from an EMBL/GenBank/DDBJ whole genome shotgun (WGS) entry which is preliminary data.</text>
</comment>
<keyword evidence="10" id="KW-1185">Reference proteome</keyword>
<reference evidence="10" key="1">
    <citation type="submission" date="2016-06" db="EMBL/GenBank/DDBJ databases">
        <authorList>
            <person name="Radolfova-Krizova L."/>
            <person name="Nemec A."/>
        </authorList>
    </citation>
    <scope>NUCLEOTIDE SEQUENCE [LARGE SCALE GENOMIC DNA]</scope>
    <source>
        <strain evidence="10">ANC 4275</strain>
    </source>
</reference>
<feature type="transmembrane region" description="Helical" evidence="8">
    <location>
        <begin position="138"/>
        <end position="170"/>
    </location>
</feature>
<evidence type="ECO:0000256" key="3">
    <source>
        <dbReference type="ARBA" id="ARBA00022448"/>
    </source>
</evidence>
<dbReference type="InterPro" id="IPR002781">
    <property type="entry name" value="TM_pro_TauE-like"/>
</dbReference>
<dbReference type="AlphaFoldDB" id="A0A1A7RA27"/>
<evidence type="ECO:0000256" key="7">
    <source>
        <dbReference type="ARBA" id="ARBA00023136"/>
    </source>
</evidence>
<keyword evidence="3" id="KW-0813">Transport</keyword>
<organism evidence="9 10">
    <name type="scientific">Acinetobacter gandensis</name>
    <dbReference type="NCBI Taxonomy" id="1443941"/>
    <lineage>
        <taxon>Bacteria</taxon>
        <taxon>Pseudomonadati</taxon>
        <taxon>Pseudomonadota</taxon>
        <taxon>Gammaproteobacteria</taxon>
        <taxon>Moraxellales</taxon>
        <taxon>Moraxellaceae</taxon>
        <taxon>Acinetobacter</taxon>
    </lineage>
</organism>
<feature type="transmembrane region" description="Helical" evidence="8">
    <location>
        <begin position="190"/>
        <end position="220"/>
    </location>
</feature>
<dbReference type="PANTHER" id="PTHR30269">
    <property type="entry name" value="TRANSMEMBRANE PROTEIN YFCA"/>
    <property type="match status" value="1"/>
</dbReference>
<dbReference type="RefSeq" id="WP_067762973.1">
    <property type="nucleotide sequence ID" value="NZ_JBLZYA010000003.1"/>
</dbReference>
<evidence type="ECO:0000256" key="5">
    <source>
        <dbReference type="ARBA" id="ARBA00022692"/>
    </source>
</evidence>
<dbReference type="GO" id="GO:0005886">
    <property type="term" value="C:plasma membrane"/>
    <property type="evidence" value="ECO:0007669"/>
    <property type="project" value="UniProtKB-SubCell"/>
</dbReference>
<dbReference type="OrthoDB" id="554695at2"/>
<evidence type="ECO:0000256" key="6">
    <source>
        <dbReference type="ARBA" id="ARBA00022989"/>
    </source>
</evidence>
<keyword evidence="4 8" id="KW-1003">Cell membrane</keyword>
<proteinExistence type="inferred from homology"/>
<evidence type="ECO:0000313" key="9">
    <source>
        <dbReference type="EMBL" id="OBX29115.1"/>
    </source>
</evidence>
<keyword evidence="5 8" id="KW-0812">Transmembrane</keyword>
<comment type="similarity">
    <text evidence="2 8">Belongs to the 4-toluene sulfonate uptake permease (TSUP) (TC 2.A.102) family.</text>
</comment>
<evidence type="ECO:0000313" key="10">
    <source>
        <dbReference type="Proteomes" id="UP000185753"/>
    </source>
</evidence>
<name>A0A1A7RA27_9GAMM</name>
<dbReference type="Proteomes" id="UP000185753">
    <property type="component" value="Unassembled WGS sequence"/>
</dbReference>
<evidence type="ECO:0000256" key="1">
    <source>
        <dbReference type="ARBA" id="ARBA00004651"/>
    </source>
</evidence>
<dbReference type="PANTHER" id="PTHR30269:SF0">
    <property type="entry name" value="MEMBRANE TRANSPORTER PROTEIN YFCA-RELATED"/>
    <property type="match status" value="1"/>
</dbReference>
<protein>
    <recommendedName>
        <fullName evidence="8">Probable membrane transporter protein</fullName>
    </recommendedName>
</protein>
<dbReference type="InterPro" id="IPR052017">
    <property type="entry name" value="TSUP"/>
</dbReference>
<gene>
    <name evidence="9" type="ORF">A9J31_02145</name>
</gene>